<evidence type="ECO:0000313" key="2">
    <source>
        <dbReference type="EMBL" id="SDL10524.1"/>
    </source>
</evidence>
<dbReference type="InterPro" id="IPR029442">
    <property type="entry name" value="GyrI-like"/>
</dbReference>
<accession>A0A1G9HCT3</accession>
<dbReference type="InterPro" id="IPR050908">
    <property type="entry name" value="SmbC-like"/>
</dbReference>
<dbReference type="Proteomes" id="UP000199475">
    <property type="component" value="Unassembled WGS sequence"/>
</dbReference>
<dbReference type="SUPFAM" id="SSF55136">
    <property type="entry name" value="Probable bacterial effector-binding domain"/>
    <property type="match status" value="1"/>
</dbReference>
<organism evidence="2 3">
    <name type="scientific">Tessaracoccus oleiagri</name>
    <dbReference type="NCBI Taxonomy" id="686624"/>
    <lineage>
        <taxon>Bacteria</taxon>
        <taxon>Bacillati</taxon>
        <taxon>Actinomycetota</taxon>
        <taxon>Actinomycetes</taxon>
        <taxon>Propionibacteriales</taxon>
        <taxon>Propionibacteriaceae</taxon>
        <taxon>Tessaracoccus</taxon>
    </lineage>
</organism>
<dbReference type="RefSeq" id="WP_093248105.1">
    <property type="nucleotide sequence ID" value="NZ_FNGP01000001.1"/>
</dbReference>
<dbReference type="InterPro" id="IPR011256">
    <property type="entry name" value="Reg_factor_effector_dom_sf"/>
</dbReference>
<gene>
    <name evidence="2" type="ORF">SAMN04488242_0215</name>
</gene>
<reference evidence="2 3" key="1">
    <citation type="submission" date="2016-10" db="EMBL/GenBank/DDBJ databases">
        <authorList>
            <person name="de Groot N.N."/>
        </authorList>
    </citation>
    <scope>NUCLEOTIDE SEQUENCE [LARGE SCALE GENOMIC DNA]</scope>
    <source>
        <strain evidence="2 3">CGMCC 1.9159</strain>
    </source>
</reference>
<protein>
    <submittedName>
        <fullName evidence="2">Effector-binding domain-containing protein</fullName>
    </submittedName>
</protein>
<dbReference type="InterPro" id="IPR010499">
    <property type="entry name" value="AraC_E-bd"/>
</dbReference>
<evidence type="ECO:0000313" key="3">
    <source>
        <dbReference type="Proteomes" id="UP000199475"/>
    </source>
</evidence>
<dbReference type="AlphaFoldDB" id="A0A1G9HCT3"/>
<evidence type="ECO:0000259" key="1">
    <source>
        <dbReference type="SMART" id="SM00871"/>
    </source>
</evidence>
<feature type="domain" description="AraC effector-binding" evidence="1">
    <location>
        <begin position="3"/>
        <end position="151"/>
    </location>
</feature>
<dbReference type="STRING" id="686624.SAMN04488242_0215"/>
<name>A0A1G9HCT3_9ACTN</name>
<keyword evidence="3" id="KW-1185">Reference proteome</keyword>
<dbReference type="Gene3D" id="3.20.80.10">
    <property type="entry name" value="Regulatory factor, effector binding domain"/>
    <property type="match status" value="1"/>
</dbReference>
<proteinExistence type="predicted"/>
<sequence>MTENRTIVERDAIPTAVVRSKEKLDELTTFYDRAYNAVHAALREQGVEPGEPFGLYLVMHEDSAELEAGVTVDRVIEDSGEVVASALPAGRFAKDSHVGPYEELPQAWQRLAAWITEQGHTPGHKVFEVYVSDPSSTPQKNLHTDLFWSLDD</sequence>
<dbReference type="Pfam" id="PF06445">
    <property type="entry name" value="GyrI-like"/>
    <property type="match status" value="1"/>
</dbReference>
<dbReference type="OrthoDB" id="795001at2"/>
<dbReference type="PANTHER" id="PTHR40055:SF1">
    <property type="entry name" value="TRANSCRIPTIONAL REGULATOR YGIV-RELATED"/>
    <property type="match status" value="1"/>
</dbReference>
<dbReference type="PANTHER" id="PTHR40055">
    <property type="entry name" value="TRANSCRIPTIONAL REGULATOR YGIV-RELATED"/>
    <property type="match status" value="1"/>
</dbReference>
<dbReference type="SMART" id="SM00871">
    <property type="entry name" value="AraC_E_bind"/>
    <property type="match status" value="1"/>
</dbReference>
<dbReference type="EMBL" id="FNGP01000001">
    <property type="protein sequence ID" value="SDL10524.1"/>
    <property type="molecule type" value="Genomic_DNA"/>
</dbReference>